<dbReference type="KEGG" id="soe:110801958"/>
<reference evidence="2" key="1">
    <citation type="journal article" date="2021" name="Nat. Commun.">
        <title>Genomic analyses provide insights into spinach domestication and the genetic basis of agronomic traits.</title>
        <authorList>
            <person name="Cai X."/>
            <person name="Sun X."/>
            <person name="Xu C."/>
            <person name="Sun H."/>
            <person name="Wang X."/>
            <person name="Ge C."/>
            <person name="Zhang Z."/>
            <person name="Wang Q."/>
            <person name="Fei Z."/>
            <person name="Jiao C."/>
            <person name="Wang Q."/>
        </authorList>
    </citation>
    <scope>NUCLEOTIDE SEQUENCE [LARGE SCALE GENOMIC DNA]</scope>
    <source>
        <strain evidence="2">cv. Varoflay</strain>
    </source>
</reference>
<dbReference type="RefSeq" id="XP_021863058.1">
    <property type="nucleotide sequence ID" value="XM_022007366.2"/>
</dbReference>
<reference evidence="3" key="2">
    <citation type="submission" date="2025-08" db="UniProtKB">
        <authorList>
            <consortium name="RefSeq"/>
        </authorList>
    </citation>
    <scope>IDENTIFICATION</scope>
    <source>
        <tissue evidence="3">Leaf</tissue>
    </source>
</reference>
<feature type="compositionally biased region" description="Polar residues" evidence="1">
    <location>
        <begin position="133"/>
        <end position="157"/>
    </location>
</feature>
<name>A0A9R0J9S4_SPIOL</name>
<sequence length="279" mass="30389">MGSCVSSLHKNSGSSSKIDQFSTEKSSMPPTPIKDTIKPTNVDPPIISFNHKSRISPFNSISSYRSFGGSKDEAFFDTQGWLDSDCDDDFHSVNGDFTPSRSNTPVAGTPRLSRVFSPQVSRAIFEGKPHIRSASNQSRGSPSVRRSFSSIPQATESFSEDLDGLNSASSSTTTSTSTSTTKSKKLLDLFKESMRERGDVGLTSPFSDLPRTSTSRAPSGLRYVSSSDNAIPADERVPVKEKSGKFSHHCFPRMAYVRSFSTSKKRSNNPPMSTDDLKA</sequence>
<feature type="region of interest" description="Disordered" evidence="1">
    <location>
        <begin position="197"/>
        <end position="227"/>
    </location>
</feature>
<dbReference type="PANTHER" id="PTHR34280:SF2">
    <property type="entry name" value="OS01G0920100 PROTEIN"/>
    <property type="match status" value="1"/>
</dbReference>
<keyword evidence="2" id="KW-1185">Reference proteome</keyword>
<feature type="region of interest" description="Disordered" evidence="1">
    <location>
        <begin position="1"/>
        <end position="42"/>
    </location>
</feature>
<dbReference type="Proteomes" id="UP000813463">
    <property type="component" value="Chromosome 1"/>
</dbReference>
<dbReference type="OrthoDB" id="1925325at2759"/>
<feature type="compositionally biased region" description="Low complexity" evidence="1">
    <location>
        <begin position="1"/>
        <end position="16"/>
    </location>
</feature>
<protein>
    <submittedName>
        <fullName evidence="3">Uncharacterized protein At3g27210</fullName>
    </submittedName>
</protein>
<evidence type="ECO:0000313" key="3">
    <source>
        <dbReference type="RefSeq" id="XP_021863058.1"/>
    </source>
</evidence>
<feature type="region of interest" description="Disordered" evidence="1">
    <location>
        <begin position="126"/>
        <end position="185"/>
    </location>
</feature>
<accession>A0A9R0J9S4</accession>
<feature type="compositionally biased region" description="Low complexity" evidence="1">
    <location>
        <begin position="169"/>
        <end position="181"/>
    </location>
</feature>
<feature type="compositionally biased region" description="Polar residues" evidence="1">
    <location>
        <begin position="17"/>
        <end position="28"/>
    </location>
</feature>
<dbReference type="PANTHER" id="PTHR34280">
    <property type="entry name" value="OS01G0920100 PROTEIN"/>
    <property type="match status" value="1"/>
</dbReference>
<evidence type="ECO:0000256" key="1">
    <source>
        <dbReference type="SAM" id="MobiDB-lite"/>
    </source>
</evidence>
<dbReference type="GeneID" id="110801958"/>
<feature type="compositionally biased region" description="Polar residues" evidence="1">
    <location>
        <begin position="204"/>
        <end position="217"/>
    </location>
</feature>
<evidence type="ECO:0000313" key="2">
    <source>
        <dbReference type="Proteomes" id="UP000813463"/>
    </source>
</evidence>
<dbReference type="AlphaFoldDB" id="A0A9R0J9S4"/>
<feature type="region of interest" description="Disordered" evidence="1">
    <location>
        <begin position="259"/>
        <end position="279"/>
    </location>
</feature>
<organism evidence="2 3">
    <name type="scientific">Spinacia oleracea</name>
    <name type="common">Spinach</name>
    <dbReference type="NCBI Taxonomy" id="3562"/>
    <lineage>
        <taxon>Eukaryota</taxon>
        <taxon>Viridiplantae</taxon>
        <taxon>Streptophyta</taxon>
        <taxon>Embryophyta</taxon>
        <taxon>Tracheophyta</taxon>
        <taxon>Spermatophyta</taxon>
        <taxon>Magnoliopsida</taxon>
        <taxon>eudicotyledons</taxon>
        <taxon>Gunneridae</taxon>
        <taxon>Pentapetalae</taxon>
        <taxon>Caryophyllales</taxon>
        <taxon>Chenopodiaceae</taxon>
        <taxon>Chenopodioideae</taxon>
        <taxon>Anserineae</taxon>
        <taxon>Spinacia</taxon>
    </lineage>
</organism>
<gene>
    <name evidence="3" type="primary">LOC110801958</name>
</gene>
<proteinExistence type="predicted"/>
<dbReference type="InterPro" id="IPR038947">
    <property type="entry name" value="At3g27210-like"/>
</dbReference>